<dbReference type="InterPro" id="IPR046136">
    <property type="entry name" value="DUF6138"/>
</dbReference>
<gene>
    <name evidence="1" type="ORF">J2TS6_05660</name>
</gene>
<dbReference type="EMBL" id="BORQ01000001">
    <property type="protein sequence ID" value="GIO29425.1"/>
    <property type="molecule type" value="Genomic_DNA"/>
</dbReference>
<evidence type="ECO:0000313" key="1">
    <source>
        <dbReference type="EMBL" id="GIO29425.1"/>
    </source>
</evidence>
<dbReference type="Pfam" id="PF19635">
    <property type="entry name" value="DUF6138"/>
    <property type="match status" value="1"/>
</dbReference>
<evidence type="ECO:0000313" key="2">
    <source>
        <dbReference type="Proteomes" id="UP000679779"/>
    </source>
</evidence>
<protein>
    <submittedName>
        <fullName evidence="1">Uncharacterized protein</fullName>
    </submittedName>
</protein>
<dbReference type="Proteomes" id="UP000679779">
    <property type="component" value="Unassembled WGS sequence"/>
</dbReference>
<dbReference type="RefSeq" id="WP_160038073.1">
    <property type="nucleotide sequence ID" value="NZ_BORQ01000001.1"/>
</dbReference>
<sequence length="554" mass="64188">MTQAAEAFLQDVWQQITDIYEKENERIGELPKGRKLQAGIKDYLRVAWRKPKLGGGYGQFHIDVYEPFDWSDDSYKFEAGPYVEELTDEVLANEFFPALLERMNRIFMDGPYAPRFFDYRLELVFEFDRGESVLRHSRVLRNEAKRLELKQRLETFIQTKIMSDLPVLPAREDEFFFARLLINPDVFEQKQEKVDPLIRRLSEKLRSNRERAEGWESECASAFRGWAEERFLPRYFHRTGNFGLDWALKEAGEREEPRSGELEFFIYAAQEIGIKEPDTRQQYLELAARLGSEKAERFLNEGSGRFESLRKGSMFQGKANDILQTIDVRILSEEEAAYGEALDYIIDLLKQRFPKGYKLAFKSKEKHYLPLKKLAKSQQHQFFGNALRYPSLYPRLAAYAELAMEEFAWYGDVEPGEKSVMPGTYAVFGLGLYSDAYFPLVEKYMELVDSEHQSMQDDYADAFIEAHGLSAERMPVLVSILLGSGESAKPAKNIPIDRPELADALLAELEAKEDARRETVLYRIFGSSSKLAQAVKKASPPLKDKLERLLAWYR</sequence>
<keyword evidence="2" id="KW-1185">Reference proteome</keyword>
<reference evidence="1" key="1">
    <citation type="submission" date="2021-03" db="EMBL/GenBank/DDBJ databases">
        <title>Antimicrobial resistance genes in bacteria isolated from Japanese honey, and their potential for conferring macrolide and lincosamide resistance in the American foulbrood pathogen Paenibacillus larvae.</title>
        <authorList>
            <person name="Okamoto M."/>
            <person name="Kumagai M."/>
            <person name="Kanamori H."/>
            <person name="Takamatsu D."/>
        </authorList>
    </citation>
    <scope>NUCLEOTIDE SEQUENCE</scope>
    <source>
        <strain evidence="1">J2TS6</strain>
    </source>
</reference>
<organism evidence="1 2">
    <name type="scientific">Paenibacillus albilobatus</name>
    <dbReference type="NCBI Taxonomy" id="2716884"/>
    <lineage>
        <taxon>Bacteria</taxon>
        <taxon>Bacillati</taxon>
        <taxon>Bacillota</taxon>
        <taxon>Bacilli</taxon>
        <taxon>Bacillales</taxon>
        <taxon>Paenibacillaceae</taxon>
        <taxon>Paenibacillus</taxon>
    </lineage>
</organism>
<accession>A0A920C807</accession>
<proteinExistence type="predicted"/>
<dbReference type="AlphaFoldDB" id="A0A920C807"/>
<name>A0A920C807_9BACL</name>
<comment type="caution">
    <text evidence="1">The sequence shown here is derived from an EMBL/GenBank/DDBJ whole genome shotgun (WGS) entry which is preliminary data.</text>
</comment>